<protein>
    <submittedName>
        <fullName evidence="1">Site-specific DNA-methyltransferase (Adenine-specific)</fullName>
        <ecNumber evidence="1">2.1.1.72</ecNumber>
    </submittedName>
</protein>
<keyword evidence="1" id="KW-0489">Methyltransferase</keyword>
<name>A0ABS2M7E6_9ACTN</name>
<dbReference type="Proteomes" id="UP000732378">
    <property type="component" value="Unassembled WGS sequence"/>
</dbReference>
<sequence>MSLSVEAVMVARRKPGSVRDAILEEFKAKKGAMSMGEIAEGVETRLGESVARSSIRSYLNLNTPGTFERTGRGTYRLVRGR</sequence>
<evidence type="ECO:0000313" key="2">
    <source>
        <dbReference type="Proteomes" id="UP000732378"/>
    </source>
</evidence>
<evidence type="ECO:0000313" key="1">
    <source>
        <dbReference type="EMBL" id="MBM7507111.1"/>
    </source>
</evidence>
<keyword evidence="2" id="KW-1185">Reference proteome</keyword>
<gene>
    <name evidence="1" type="ORF">JOE61_000925</name>
</gene>
<dbReference type="EC" id="2.1.1.72" evidence="1"/>
<dbReference type="GO" id="GO:0009007">
    <property type="term" value="F:site-specific DNA-methyltransferase (adenine-specific) activity"/>
    <property type="evidence" value="ECO:0007669"/>
    <property type="project" value="UniProtKB-EC"/>
</dbReference>
<reference evidence="1 2" key="1">
    <citation type="submission" date="2021-01" db="EMBL/GenBank/DDBJ databases">
        <title>Sequencing the genomes of 1000 actinobacteria strains.</title>
        <authorList>
            <person name="Klenk H.-P."/>
        </authorList>
    </citation>
    <scope>NUCLEOTIDE SEQUENCE [LARGE SCALE GENOMIC DNA]</scope>
    <source>
        <strain evidence="1 2">DSM 18239</strain>
    </source>
</reference>
<organism evidence="1 2">
    <name type="scientific">Nocardioides salarius</name>
    <dbReference type="NCBI Taxonomy" id="374513"/>
    <lineage>
        <taxon>Bacteria</taxon>
        <taxon>Bacillati</taxon>
        <taxon>Actinomycetota</taxon>
        <taxon>Actinomycetes</taxon>
        <taxon>Propionibacteriales</taxon>
        <taxon>Nocardioidaceae</taxon>
        <taxon>Nocardioides</taxon>
    </lineage>
</organism>
<proteinExistence type="predicted"/>
<keyword evidence="1" id="KW-0808">Transferase</keyword>
<dbReference type="GO" id="GO:0032259">
    <property type="term" value="P:methylation"/>
    <property type="evidence" value="ECO:0007669"/>
    <property type="project" value="UniProtKB-KW"/>
</dbReference>
<dbReference type="EMBL" id="JAFBBZ010000001">
    <property type="protein sequence ID" value="MBM7507111.1"/>
    <property type="molecule type" value="Genomic_DNA"/>
</dbReference>
<comment type="caution">
    <text evidence="1">The sequence shown here is derived from an EMBL/GenBank/DDBJ whole genome shotgun (WGS) entry which is preliminary data.</text>
</comment>
<accession>A0ABS2M7E6</accession>